<dbReference type="OrthoDB" id="9783791at2"/>
<evidence type="ECO:0000313" key="2">
    <source>
        <dbReference type="Proteomes" id="UP000277007"/>
    </source>
</evidence>
<dbReference type="EMBL" id="RXMA01000063">
    <property type="protein sequence ID" value="RTR11994.1"/>
    <property type="molecule type" value="Genomic_DNA"/>
</dbReference>
<keyword evidence="2" id="KW-1185">Reference proteome</keyword>
<accession>A0A431V9L8</accession>
<gene>
    <name evidence="1" type="ORF">EJ903_25815</name>
</gene>
<proteinExistence type="predicted"/>
<organism evidence="1 2">
    <name type="scientific">Azospirillum griseum</name>
    <dbReference type="NCBI Taxonomy" id="2496639"/>
    <lineage>
        <taxon>Bacteria</taxon>
        <taxon>Pseudomonadati</taxon>
        <taxon>Pseudomonadota</taxon>
        <taxon>Alphaproteobacteria</taxon>
        <taxon>Rhodospirillales</taxon>
        <taxon>Azospirillaceae</taxon>
        <taxon>Azospirillum</taxon>
    </lineage>
</organism>
<comment type="caution">
    <text evidence="1">The sequence shown here is derived from an EMBL/GenBank/DDBJ whole genome shotgun (WGS) entry which is preliminary data.</text>
</comment>
<protein>
    <submittedName>
        <fullName evidence="1">Uncharacterized protein</fullName>
    </submittedName>
</protein>
<dbReference type="Proteomes" id="UP000277007">
    <property type="component" value="Unassembled WGS sequence"/>
</dbReference>
<dbReference type="AlphaFoldDB" id="A0A431V9L8"/>
<dbReference type="RefSeq" id="WP_126620745.1">
    <property type="nucleotide sequence ID" value="NZ_JBHUCY010000104.1"/>
</dbReference>
<sequence length="548" mass="63116">MTNLEKSLQRWMSLIFDLGDFHFDFVFSTNNLSDFLDKISMNTRFHLRQGYFDSAFYSEQWKIYSGHSIDFLNENNAISHFCSVGERCGLSPAPWFNLSYAKSNISESKRGDFTFFSWLNEIEFYDISPSLLIDFKVIRIVLEKMKSIPYWKNVPSTATSFDILNALGDMSCEPFPVTSLYCWPKFVRLPSLEDKITTLSSICRMSLIEKPSESLSFNPYFDAAWIADQAETTYSKQIDALNDYVIRLQFSWIRPSQEIDLAYDCRCEFLSIEDTYNQGPYKIFMVKMFERYLDGDNHQYSQYKSSTIIRKSIDSNYYRKKYLHSSKISTWEPQDPIDHYIVIGAASGHSPVPWFNETSYLTLNPDVAQYVAEGKVISGYIHYCLTGRDLNFQHTINYSYCDSALIFMLVKITEISNRGICVIFGIINNKYVDFPENTNRQCSEVQENSAAEYLFINFKALIGYLKKITFPHSGLVAIIVKGGSYLGKVNLQKLEIENLKHPDILLIDGEFTHVTAVLPDGKINNSSIAKLLERTTMIAFKVDAVTND</sequence>
<name>A0A431V9L8_9PROT</name>
<evidence type="ECO:0000313" key="1">
    <source>
        <dbReference type="EMBL" id="RTR11994.1"/>
    </source>
</evidence>
<reference evidence="1 2" key="1">
    <citation type="submission" date="2018-12" db="EMBL/GenBank/DDBJ databases">
        <authorList>
            <person name="Yang Y."/>
        </authorList>
    </citation>
    <scope>NUCLEOTIDE SEQUENCE [LARGE SCALE GENOMIC DNA]</scope>
    <source>
        <strain evidence="1 2">L-25-5w-1</strain>
    </source>
</reference>